<feature type="chain" id="PRO_5032958769" evidence="1">
    <location>
        <begin position="24"/>
        <end position="249"/>
    </location>
</feature>
<name>A0A839S8C2_9SPHI</name>
<dbReference type="OrthoDB" id="655382at2"/>
<comment type="caution">
    <text evidence="2">The sequence shown here is derived from an EMBL/GenBank/DDBJ whole genome shotgun (WGS) entry which is preliminary data.</text>
</comment>
<organism evidence="2 3">
    <name type="scientific">Mucilaginibacter gotjawali</name>
    <dbReference type="NCBI Taxonomy" id="1550579"/>
    <lineage>
        <taxon>Bacteria</taxon>
        <taxon>Pseudomonadati</taxon>
        <taxon>Bacteroidota</taxon>
        <taxon>Sphingobacteriia</taxon>
        <taxon>Sphingobacteriales</taxon>
        <taxon>Sphingobacteriaceae</taxon>
        <taxon>Mucilaginibacter</taxon>
    </lineage>
</organism>
<keyword evidence="3" id="KW-1185">Reference proteome</keyword>
<evidence type="ECO:0000313" key="3">
    <source>
        <dbReference type="Proteomes" id="UP000539265"/>
    </source>
</evidence>
<reference evidence="2" key="1">
    <citation type="submission" date="2020-08" db="EMBL/GenBank/DDBJ databases">
        <title>Genomic Encyclopedia of Type Strains, Phase III (KMG-III): the genomes of soil and plant-associated and newly described type strains.</title>
        <authorList>
            <person name="Whitman W."/>
        </authorList>
    </citation>
    <scope>NUCLEOTIDE SEQUENCE [LARGE SCALE GENOMIC DNA]</scope>
    <source>
        <strain evidence="2">CECT 8628</strain>
    </source>
</reference>
<gene>
    <name evidence="2" type="ORF">FHS11_000791</name>
</gene>
<dbReference type="AlphaFoldDB" id="A0A839S8C2"/>
<feature type="signal peptide" evidence="1">
    <location>
        <begin position="1"/>
        <end position="23"/>
    </location>
</feature>
<keyword evidence="1" id="KW-0732">Signal</keyword>
<sequence length="249" mass="28437">MNKHALVKLICFFALVITCKTAASQPDSDSVIYKQSVFNLASRFDHAIGEESWLYNGYSFRGYDAGIKGTPFLEDATGWRNGSVTYDGETYQNVPMLYDINADHLIVLLDNHSSPYRLVSDKIASFDLMTRHFIRIQDNSGGLKTGFYEQLYGGRSTVLNKWEKTINTSRGGSGMERIFVPINDNKEYYIKKGDKYYSVGDASLGTVLDFFKDKKKELKQYIRDNKIKFNSLHDLALVNIVTYYDQITK</sequence>
<evidence type="ECO:0000256" key="1">
    <source>
        <dbReference type="SAM" id="SignalP"/>
    </source>
</evidence>
<accession>A0A839S8C2</accession>
<dbReference type="EMBL" id="JACHWX010000002">
    <property type="protein sequence ID" value="MBB3054381.1"/>
    <property type="molecule type" value="Genomic_DNA"/>
</dbReference>
<proteinExistence type="predicted"/>
<protein>
    <submittedName>
        <fullName evidence="2">Uncharacterized protein</fullName>
    </submittedName>
</protein>
<dbReference type="RefSeq" id="WP_096357041.1">
    <property type="nucleotide sequence ID" value="NZ_AP017313.1"/>
</dbReference>
<evidence type="ECO:0000313" key="2">
    <source>
        <dbReference type="EMBL" id="MBB3054381.1"/>
    </source>
</evidence>
<dbReference type="Proteomes" id="UP000539265">
    <property type="component" value="Unassembled WGS sequence"/>
</dbReference>